<dbReference type="GO" id="GO:0005886">
    <property type="term" value="C:plasma membrane"/>
    <property type="evidence" value="ECO:0007669"/>
    <property type="project" value="TreeGrafter"/>
</dbReference>
<name>A0A9P8IGA7_9PEZI</name>
<keyword evidence="3 6" id="KW-0812">Transmembrane</keyword>
<accession>A0A9P8IGA7</accession>
<dbReference type="Gene3D" id="1.20.1250.20">
    <property type="entry name" value="MFS general substrate transporter like domains"/>
    <property type="match status" value="2"/>
</dbReference>
<feature type="transmembrane region" description="Helical" evidence="6">
    <location>
        <begin position="273"/>
        <end position="296"/>
    </location>
</feature>
<evidence type="ECO:0000256" key="2">
    <source>
        <dbReference type="ARBA" id="ARBA00022448"/>
    </source>
</evidence>
<dbReference type="PANTHER" id="PTHR43791">
    <property type="entry name" value="PERMEASE-RELATED"/>
    <property type="match status" value="1"/>
</dbReference>
<dbReference type="Pfam" id="PF07690">
    <property type="entry name" value="MFS_1"/>
    <property type="match status" value="1"/>
</dbReference>
<feature type="transmembrane region" description="Helical" evidence="6">
    <location>
        <begin position="116"/>
        <end position="136"/>
    </location>
</feature>
<reference evidence="7" key="1">
    <citation type="submission" date="2021-03" db="EMBL/GenBank/DDBJ databases">
        <title>Comparative genomics and phylogenomic investigation of the class Geoglossomycetes provide insights into ecological specialization and systematics.</title>
        <authorList>
            <person name="Melie T."/>
            <person name="Pirro S."/>
            <person name="Miller A.N."/>
            <person name="Quandt A."/>
        </authorList>
    </citation>
    <scope>NUCLEOTIDE SEQUENCE</scope>
    <source>
        <strain evidence="7">CAQ_001_2017</strain>
    </source>
</reference>
<evidence type="ECO:0000313" key="7">
    <source>
        <dbReference type="EMBL" id="KAH0551630.1"/>
    </source>
</evidence>
<evidence type="ECO:0000256" key="1">
    <source>
        <dbReference type="ARBA" id="ARBA00004141"/>
    </source>
</evidence>
<dbReference type="InterPro" id="IPR036259">
    <property type="entry name" value="MFS_trans_sf"/>
</dbReference>
<evidence type="ECO:0000256" key="5">
    <source>
        <dbReference type="ARBA" id="ARBA00023136"/>
    </source>
</evidence>
<evidence type="ECO:0008006" key="9">
    <source>
        <dbReference type="Google" id="ProtNLM"/>
    </source>
</evidence>
<dbReference type="Proteomes" id="UP000750711">
    <property type="component" value="Unassembled WGS sequence"/>
</dbReference>
<dbReference type="FunFam" id="1.20.1250.20:FF:000068">
    <property type="entry name" value="MFS general substrate transporter"/>
    <property type="match status" value="1"/>
</dbReference>
<keyword evidence="8" id="KW-1185">Reference proteome</keyword>
<dbReference type="GO" id="GO:0022857">
    <property type="term" value="F:transmembrane transporter activity"/>
    <property type="evidence" value="ECO:0007669"/>
    <property type="project" value="InterPro"/>
</dbReference>
<keyword evidence="4 6" id="KW-1133">Transmembrane helix</keyword>
<dbReference type="AlphaFoldDB" id="A0A9P8IGA7"/>
<organism evidence="7 8">
    <name type="scientific">Trichoglossum hirsutum</name>
    <dbReference type="NCBI Taxonomy" id="265104"/>
    <lineage>
        <taxon>Eukaryota</taxon>
        <taxon>Fungi</taxon>
        <taxon>Dikarya</taxon>
        <taxon>Ascomycota</taxon>
        <taxon>Pezizomycotina</taxon>
        <taxon>Geoglossomycetes</taxon>
        <taxon>Geoglossales</taxon>
        <taxon>Geoglossaceae</taxon>
        <taxon>Trichoglossum</taxon>
    </lineage>
</organism>
<sequence>MWYKRAEAQKRYTFFFVAAALAAAFGGLLAAAIGKMDNMRGFRGWRWIFILEGCLTCVVALFCFALLPDFPEQSRWLTEEERAFVVARLRSDQGSSAVERPITARDVANVFRDWKVFLGGFMYFGLVVPAYGYAYFAPTIIHEFGYTPIGTQLHSVPPWVGGFGSAMLVAALSDRLKHRYLFTLIPTCVAVTGFAILLSVHHRPKLQYAALFLVTTGLYSALPVTLCWFTMNLGGHHRRAIGTAWQLGVGNMGGFVSTYAFLARDAPAFRPGYAISIAFACLSAAVCAAYFCAVWAENRTRAAAAREKPASDLNLNLTDSDKAALGDLSPEFRYQL</sequence>
<keyword evidence="2" id="KW-0813">Transport</keyword>
<dbReference type="EMBL" id="JAGHQM010001868">
    <property type="protein sequence ID" value="KAH0551630.1"/>
    <property type="molecule type" value="Genomic_DNA"/>
</dbReference>
<feature type="transmembrane region" description="Helical" evidence="6">
    <location>
        <begin position="241"/>
        <end position="261"/>
    </location>
</feature>
<evidence type="ECO:0000256" key="6">
    <source>
        <dbReference type="SAM" id="Phobius"/>
    </source>
</evidence>
<evidence type="ECO:0000313" key="8">
    <source>
        <dbReference type="Proteomes" id="UP000750711"/>
    </source>
</evidence>
<feature type="transmembrane region" description="Helical" evidence="6">
    <location>
        <begin position="206"/>
        <end position="229"/>
    </location>
</feature>
<keyword evidence="5 6" id="KW-0472">Membrane</keyword>
<dbReference type="PANTHER" id="PTHR43791:SF46">
    <property type="entry name" value="MAJOR FACILITATOR SUPERFAMILY (MFS) PROFILE DOMAIN-CONTAINING PROTEIN-RELATED"/>
    <property type="match status" value="1"/>
</dbReference>
<feature type="transmembrane region" description="Helical" evidence="6">
    <location>
        <begin position="156"/>
        <end position="173"/>
    </location>
</feature>
<dbReference type="SUPFAM" id="SSF103473">
    <property type="entry name" value="MFS general substrate transporter"/>
    <property type="match status" value="1"/>
</dbReference>
<comment type="subcellular location">
    <subcellularLocation>
        <location evidence="1">Membrane</location>
        <topology evidence="1">Multi-pass membrane protein</topology>
    </subcellularLocation>
</comment>
<protein>
    <recommendedName>
        <fullName evidence="9">Major facilitator superfamily (MFS) profile domain-containing protein</fullName>
    </recommendedName>
</protein>
<dbReference type="InterPro" id="IPR011701">
    <property type="entry name" value="MFS"/>
</dbReference>
<comment type="caution">
    <text evidence="7">The sequence shown here is derived from an EMBL/GenBank/DDBJ whole genome shotgun (WGS) entry which is preliminary data.</text>
</comment>
<feature type="transmembrane region" description="Helical" evidence="6">
    <location>
        <begin position="12"/>
        <end position="33"/>
    </location>
</feature>
<gene>
    <name evidence="7" type="ORF">GP486_007151</name>
</gene>
<evidence type="ECO:0000256" key="4">
    <source>
        <dbReference type="ARBA" id="ARBA00022989"/>
    </source>
</evidence>
<feature type="transmembrane region" description="Helical" evidence="6">
    <location>
        <begin position="180"/>
        <end position="200"/>
    </location>
</feature>
<proteinExistence type="predicted"/>
<feature type="transmembrane region" description="Helical" evidence="6">
    <location>
        <begin position="45"/>
        <end position="67"/>
    </location>
</feature>
<evidence type="ECO:0000256" key="3">
    <source>
        <dbReference type="ARBA" id="ARBA00022692"/>
    </source>
</evidence>